<comment type="caution">
    <text evidence="1">The sequence shown here is derived from an EMBL/GenBank/DDBJ whole genome shotgun (WGS) entry which is preliminary data.</text>
</comment>
<dbReference type="Pfam" id="PF00353">
    <property type="entry name" value="HemolysinCabind"/>
    <property type="match status" value="3"/>
</dbReference>
<dbReference type="InterPro" id="IPR011049">
    <property type="entry name" value="Serralysin-like_metalloprot_C"/>
</dbReference>
<dbReference type="PRINTS" id="PR00313">
    <property type="entry name" value="CABNDNGRPT"/>
</dbReference>
<dbReference type="InterPro" id="IPR001343">
    <property type="entry name" value="Hemolysn_Ca-bd"/>
</dbReference>
<dbReference type="Gene3D" id="2.150.10.10">
    <property type="entry name" value="Serralysin-like metalloprotease, C-terminal"/>
    <property type="match status" value="2"/>
</dbReference>
<dbReference type="SUPFAM" id="SSF51120">
    <property type="entry name" value="beta-Roll"/>
    <property type="match status" value="2"/>
</dbReference>
<dbReference type="InterPro" id="IPR018511">
    <property type="entry name" value="Hemolysin-typ_Ca-bd_CS"/>
</dbReference>
<protein>
    <recommendedName>
        <fullName evidence="2">Calcium-binding protein</fullName>
    </recommendedName>
</protein>
<gene>
    <name evidence="1" type="ORF">MZO42_19135</name>
</gene>
<evidence type="ECO:0008006" key="2">
    <source>
        <dbReference type="Google" id="ProtNLM"/>
    </source>
</evidence>
<proteinExistence type="predicted"/>
<name>A0ABU3NBL7_9SPHN</name>
<accession>A0ABU3NBL7</accession>
<evidence type="ECO:0000313" key="1">
    <source>
        <dbReference type="EMBL" id="MDT8760820.1"/>
    </source>
</evidence>
<reference evidence="1" key="1">
    <citation type="submission" date="2022-04" db="EMBL/GenBank/DDBJ databases">
        <title>Tomato heritable bacteria conferring resistance against bacterial wilt.</title>
        <authorList>
            <person name="Yin J."/>
        </authorList>
    </citation>
    <scope>NUCLEOTIDE SEQUENCE</scope>
    <source>
        <strain evidence="1">Cra20</strain>
    </source>
</reference>
<sequence>MELLGTIYGSVYNDTFTSGSLAGASASLFGWGGADVLIGGAGRDWLEGASYAGNADSETDLLYGLDGDDLLGGGVNDTLDGGNGIDSVRLDFSAATTGVAGNFTAVLGGSTATIGGITLTSIEHIQTVLGSAWDDVFDASADAYGGSPWGSTALYGYGGNDILTGNAAANVLDGGSGDDVMTGGAGGDIYSVDSLGDVIVEGAGGGIDSVNASISYTLGSELEQLTLTGTAALNGTGNALDNRLTGNSGANILQGLAGADVLDGADGADVLTGGAGRDQLWGGSGADGFRFASGDFAGLTTTTADLISDFSQAEADWIDLSAIDAVAGGADDAFAFLGTGAFTGVAGQLRYEFSGTRTMVYGDLDGNGVADFAIALTGNVALVSNDFHL</sequence>
<dbReference type="EMBL" id="JALMLT010000005">
    <property type="protein sequence ID" value="MDT8760820.1"/>
    <property type="molecule type" value="Genomic_DNA"/>
</dbReference>
<organism evidence="1">
    <name type="scientific">Sphingomonas psychrotolerans</name>
    <dbReference type="NCBI Taxonomy" id="1327635"/>
    <lineage>
        <taxon>Bacteria</taxon>
        <taxon>Pseudomonadati</taxon>
        <taxon>Pseudomonadota</taxon>
        <taxon>Alphaproteobacteria</taxon>
        <taxon>Sphingomonadales</taxon>
        <taxon>Sphingomonadaceae</taxon>
        <taxon>Sphingomonas</taxon>
    </lineage>
</organism>
<dbReference type="PROSITE" id="PS00330">
    <property type="entry name" value="HEMOLYSIN_CALCIUM"/>
    <property type="match status" value="2"/>
</dbReference>